<evidence type="ECO:0000313" key="3">
    <source>
        <dbReference type="Proteomes" id="UP000078459"/>
    </source>
</evidence>
<protein>
    <submittedName>
        <fullName evidence="2">Uncharacterized protein</fullName>
    </submittedName>
</protein>
<gene>
    <name evidence="2" type="ORF">A5893_14640</name>
</gene>
<keyword evidence="3" id="KW-1185">Reference proteome</keyword>
<keyword evidence="1" id="KW-0732">Signal</keyword>
<feature type="signal peptide" evidence="1">
    <location>
        <begin position="1"/>
        <end position="25"/>
    </location>
</feature>
<reference evidence="2 3" key="1">
    <citation type="submission" date="2016-04" db="EMBL/GenBank/DDBJ databases">
        <authorList>
            <person name="Evans L.H."/>
            <person name="Alamgir A."/>
            <person name="Owens N."/>
            <person name="Weber N.D."/>
            <person name="Virtaneva K."/>
            <person name="Barbian K."/>
            <person name="Babar A."/>
            <person name="Rosenke K."/>
        </authorList>
    </citation>
    <scope>NUCLEOTIDE SEQUENCE [LARGE SCALE GENOMIC DNA]</scope>
    <source>
        <strain evidence="2 3">CCM 8644</strain>
    </source>
</reference>
<reference evidence="2 3" key="2">
    <citation type="submission" date="2016-06" db="EMBL/GenBank/DDBJ databases">
        <title>Pedobacter psychrophilus sp. nov., isolated from Antarctic fragmentary rock.</title>
        <authorList>
            <person name="Svec P."/>
        </authorList>
    </citation>
    <scope>NUCLEOTIDE SEQUENCE [LARGE SCALE GENOMIC DNA]</scope>
    <source>
        <strain evidence="2 3">CCM 8644</strain>
    </source>
</reference>
<name>A0A179DC72_9SPHI</name>
<dbReference type="Proteomes" id="UP000078459">
    <property type="component" value="Unassembled WGS sequence"/>
</dbReference>
<evidence type="ECO:0000313" key="2">
    <source>
        <dbReference type="EMBL" id="OAQ38641.1"/>
    </source>
</evidence>
<comment type="caution">
    <text evidence="2">The sequence shown here is derived from an EMBL/GenBank/DDBJ whole genome shotgun (WGS) entry which is preliminary data.</text>
</comment>
<sequence>MKKKLPFISCILIFLLIGLNKKSNAQNNNETKDSTAIHSRINLYNALNKKKLVMQKHGDGFIIDTLKSNFDFNKNHDVFSDFSNKNLNLDFKNIDSNNSIRPIILSENYNNLIDWKMVHIEKPLEISMMPVYIYENSKFFQQKKSNDLKYQLIVEDVR</sequence>
<dbReference type="RefSeq" id="WP_068823413.1">
    <property type="nucleotide sequence ID" value="NZ_LWHJ01000030.1"/>
</dbReference>
<accession>A0A179DC72</accession>
<evidence type="ECO:0000256" key="1">
    <source>
        <dbReference type="SAM" id="SignalP"/>
    </source>
</evidence>
<organism evidence="2 3">
    <name type="scientific">Pedobacter psychrophilus</name>
    <dbReference type="NCBI Taxonomy" id="1826909"/>
    <lineage>
        <taxon>Bacteria</taxon>
        <taxon>Pseudomonadati</taxon>
        <taxon>Bacteroidota</taxon>
        <taxon>Sphingobacteriia</taxon>
        <taxon>Sphingobacteriales</taxon>
        <taxon>Sphingobacteriaceae</taxon>
        <taxon>Pedobacter</taxon>
    </lineage>
</organism>
<dbReference type="STRING" id="1826909.A5893_14640"/>
<feature type="chain" id="PRO_5008100380" evidence="1">
    <location>
        <begin position="26"/>
        <end position="158"/>
    </location>
</feature>
<dbReference type="EMBL" id="LWHJ01000030">
    <property type="protein sequence ID" value="OAQ38641.1"/>
    <property type="molecule type" value="Genomic_DNA"/>
</dbReference>
<proteinExistence type="predicted"/>
<dbReference type="AlphaFoldDB" id="A0A179DC72"/>